<name>A0AAD7JE61_9AGAR</name>
<evidence type="ECO:0000313" key="2">
    <source>
        <dbReference type="EMBL" id="KAJ7761758.1"/>
    </source>
</evidence>
<protein>
    <submittedName>
        <fullName evidence="2">Uncharacterized protein</fullName>
    </submittedName>
</protein>
<feature type="region of interest" description="Disordered" evidence="1">
    <location>
        <begin position="499"/>
        <end position="540"/>
    </location>
</feature>
<organism evidence="2 3">
    <name type="scientific">Mycena metata</name>
    <dbReference type="NCBI Taxonomy" id="1033252"/>
    <lineage>
        <taxon>Eukaryota</taxon>
        <taxon>Fungi</taxon>
        <taxon>Dikarya</taxon>
        <taxon>Basidiomycota</taxon>
        <taxon>Agaricomycotina</taxon>
        <taxon>Agaricomycetes</taxon>
        <taxon>Agaricomycetidae</taxon>
        <taxon>Agaricales</taxon>
        <taxon>Marasmiineae</taxon>
        <taxon>Mycenaceae</taxon>
        <taxon>Mycena</taxon>
    </lineage>
</organism>
<evidence type="ECO:0000256" key="1">
    <source>
        <dbReference type="SAM" id="MobiDB-lite"/>
    </source>
</evidence>
<feature type="region of interest" description="Disordered" evidence="1">
    <location>
        <begin position="190"/>
        <end position="220"/>
    </location>
</feature>
<accession>A0AAD7JE61</accession>
<dbReference type="Proteomes" id="UP001215598">
    <property type="component" value="Unassembled WGS sequence"/>
</dbReference>
<dbReference type="AlphaFoldDB" id="A0AAD7JE61"/>
<sequence>MLRLFFEPPVKRAADNPSAHAPDSRFPPRRPPPPAAPPTPTVLRCHRARRPSFSGPTFDFNSYPAAAYTLNAAWPCIRIRLPTPPAVRIRGDPCDCAVCLVLTRSASLAVLHALRPPGLGAPPLFDFRVVQVLAHTPTCVLCIIEPPRASYASSAFPPSSTPIIRGRFVLQSHCAAAALLPALHETTLRSAHPTNRPDLGPAPRASCIHGRRRDLDPREDNGAYSARLSAISISIRTPMHLHQRESEYCDITLAGGVCVGSLPVIVQLCSSLAMVPSPPMAAMTLAFPFDATGRAPCVGFSVKNLGGSAGLGGLASSLFGLCWDSGGTPSLMNIGSRLYEHPRAVSKRRLERGWTTSSFPLLAQYGPLSSPPDPRACLLPASFCTVHTYLHRISPASDYVPPNRRACTPTRACISLSRFALSFAFTIGLGLSHRLFDSPHPIPSRLDPAGARPPSPIVPRGSGSGCTSDLGAASRSILARRPYQYLRISSYPTSASSALLSSLRSPPQPSPPFAVSSTRASWGTPRSAAPDRTCLDDQQRPFHHHRATVGARPRGFDDCVNAELVSVIEAQAHGVSGGIVLAGPVLVRYPARRRGVELGHAGPSARCTSPPSRRVYNPTPHQRRVGVSRGAHYPSTWLPRSPLPLQPTIIPTAADCSAYILSCTSSVAYFFLFPAQRGGCISKQRVSRSAFATFPSRGWFLVVELELEVEVEVEVDADCREFEVEDVHVYAYLRRRRAHHPSLRR</sequence>
<evidence type="ECO:0000313" key="3">
    <source>
        <dbReference type="Proteomes" id="UP001215598"/>
    </source>
</evidence>
<feature type="region of interest" description="Disordered" evidence="1">
    <location>
        <begin position="599"/>
        <end position="625"/>
    </location>
</feature>
<feature type="compositionally biased region" description="Pro residues" evidence="1">
    <location>
        <begin position="29"/>
        <end position="40"/>
    </location>
</feature>
<comment type="caution">
    <text evidence="2">The sequence shown here is derived from an EMBL/GenBank/DDBJ whole genome shotgun (WGS) entry which is preliminary data.</text>
</comment>
<keyword evidence="3" id="KW-1185">Reference proteome</keyword>
<reference evidence="2" key="1">
    <citation type="submission" date="2023-03" db="EMBL/GenBank/DDBJ databases">
        <title>Massive genome expansion in bonnet fungi (Mycena s.s.) driven by repeated elements and novel gene families across ecological guilds.</title>
        <authorList>
            <consortium name="Lawrence Berkeley National Laboratory"/>
            <person name="Harder C.B."/>
            <person name="Miyauchi S."/>
            <person name="Viragh M."/>
            <person name="Kuo A."/>
            <person name="Thoen E."/>
            <person name="Andreopoulos B."/>
            <person name="Lu D."/>
            <person name="Skrede I."/>
            <person name="Drula E."/>
            <person name="Henrissat B."/>
            <person name="Morin E."/>
            <person name="Kohler A."/>
            <person name="Barry K."/>
            <person name="LaButti K."/>
            <person name="Morin E."/>
            <person name="Salamov A."/>
            <person name="Lipzen A."/>
            <person name="Mereny Z."/>
            <person name="Hegedus B."/>
            <person name="Baldrian P."/>
            <person name="Stursova M."/>
            <person name="Weitz H."/>
            <person name="Taylor A."/>
            <person name="Grigoriev I.V."/>
            <person name="Nagy L.G."/>
            <person name="Martin F."/>
            <person name="Kauserud H."/>
        </authorList>
    </citation>
    <scope>NUCLEOTIDE SEQUENCE</scope>
    <source>
        <strain evidence="2">CBHHK182m</strain>
    </source>
</reference>
<feature type="region of interest" description="Disordered" evidence="1">
    <location>
        <begin position="8"/>
        <end position="42"/>
    </location>
</feature>
<dbReference type="EMBL" id="JARKIB010000034">
    <property type="protein sequence ID" value="KAJ7761758.1"/>
    <property type="molecule type" value="Genomic_DNA"/>
</dbReference>
<proteinExistence type="predicted"/>
<gene>
    <name evidence="2" type="ORF">B0H16DRAFT_1884273</name>
</gene>